<keyword evidence="1" id="KW-0472">Membrane</keyword>
<evidence type="ECO:0000313" key="3">
    <source>
        <dbReference type="Proteomes" id="UP000476281"/>
    </source>
</evidence>
<reference evidence="2 3" key="1">
    <citation type="submission" date="2019-09" db="EMBL/GenBank/DDBJ databases">
        <title>Reversal of blaTEM antimicrobial resistance by CRISPR-Cas9 in clinical E. coli and other Enterobacteriaceae strains.</title>
        <authorList>
            <person name="Tagliaferri T."/>
            <person name="Guimaraes N."/>
            <person name="Pereira M."/>
            <person name="Felicori L."/>
            <person name="Horz H.-P."/>
            <person name="Santos S."/>
            <person name="Mendes T."/>
        </authorList>
    </citation>
    <scope>NUCLEOTIDE SEQUENCE [LARGE SCALE GENOMIC DNA]</scope>
    <source>
        <strain evidence="2 3">E2_blaTEM_MG</strain>
    </source>
</reference>
<sequence>MQTITLPPPKRSWFSLISWAVLLAVLVISWKGAEMDPLLLFRDSGNMATFAADFFPP</sequence>
<evidence type="ECO:0000256" key="1">
    <source>
        <dbReference type="SAM" id="Phobius"/>
    </source>
</evidence>
<proteinExistence type="predicted"/>
<organism evidence="2 3">
    <name type="scientific">Enterobacter hormaechei</name>
    <dbReference type="NCBI Taxonomy" id="158836"/>
    <lineage>
        <taxon>Bacteria</taxon>
        <taxon>Pseudomonadati</taxon>
        <taxon>Pseudomonadota</taxon>
        <taxon>Gammaproteobacteria</taxon>
        <taxon>Enterobacterales</taxon>
        <taxon>Enterobacteriaceae</taxon>
        <taxon>Enterobacter</taxon>
        <taxon>Enterobacter cloacae complex</taxon>
    </lineage>
</organism>
<comment type="caution">
    <text evidence="2">The sequence shown here is derived from an EMBL/GenBank/DDBJ whole genome shotgun (WGS) entry which is preliminary data.</text>
</comment>
<keyword evidence="1" id="KW-1133">Transmembrane helix</keyword>
<evidence type="ECO:0000313" key="2">
    <source>
        <dbReference type="EMBL" id="KAB2528737.1"/>
    </source>
</evidence>
<dbReference type="Proteomes" id="UP000476281">
    <property type="component" value="Unassembled WGS sequence"/>
</dbReference>
<name>A0A6L3Y0R9_9ENTR</name>
<protein>
    <submittedName>
        <fullName evidence="2">Phosphonate ABC transporter, permease protein PhnE</fullName>
    </submittedName>
</protein>
<feature type="non-terminal residue" evidence="2">
    <location>
        <position position="57"/>
    </location>
</feature>
<accession>A0A6L3Y0R9</accession>
<dbReference type="EMBL" id="WBSZ01000066">
    <property type="protein sequence ID" value="KAB2528737.1"/>
    <property type="molecule type" value="Genomic_DNA"/>
</dbReference>
<gene>
    <name evidence="2" type="ORF">F9C29_04370</name>
</gene>
<feature type="transmembrane region" description="Helical" evidence="1">
    <location>
        <begin position="12"/>
        <end position="30"/>
    </location>
</feature>
<keyword evidence="1" id="KW-0812">Transmembrane</keyword>
<dbReference type="AlphaFoldDB" id="A0A6L3Y0R9"/>